<accession>A0A060Y3V8</accession>
<organism evidence="2 3">
    <name type="scientific">Oncorhynchus mykiss</name>
    <name type="common">Rainbow trout</name>
    <name type="synonym">Salmo gairdneri</name>
    <dbReference type="NCBI Taxonomy" id="8022"/>
    <lineage>
        <taxon>Eukaryota</taxon>
        <taxon>Metazoa</taxon>
        <taxon>Chordata</taxon>
        <taxon>Craniata</taxon>
        <taxon>Vertebrata</taxon>
        <taxon>Euteleostomi</taxon>
        <taxon>Actinopterygii</taxon>
        <taxon>Neopterygii</taxon>
        <taxon>Teleostei</taxon>
        <taxon>Protacanthopterygii</taxon>
        <taxon>Salmoniformes</taxon>
        <taxon>Salmonidae</taxon>
        <taxon>Salmoninae</taxon>
        <taxon>Oncorhynchus</taxon>
    </lineage>
</organism>
<evidence type="ECO:0000313" key="3">
    <source>
        <dbReference type="Proteomes" id="UP000193380"/>
    </source>
</evidence>
<dbReference type="InterPro" id="IPR036047">
    <property type="entry name" value="F-box-like_dom_sf"/>
</dbReference>
<evidence type="ECO:0000313" key="2">
    <source>
        <dbReference type="EMBL" id="CDQ86187.1"/>
    </source>
</evidence>
<reference evidence="2" key="2">
    <citation type="submission" date="2014-03" db="EMBL/GenBank/DDBJ databases">
        <authorList>
            <person name="Genoscope - CEA"/>
        </authorList>
    </citation>
    <scope>NUCLEOTIDE SEQUENCE</scope>
</reference>
<dbReference type="PaxDb" id="8022-A0A060Y3V8"/>
<reference evidence="2" key="1">
    <citation type="journal article" date="2014" name="Nat. Commun.">
        <title>The rainbow trout genome provides novel insights into evolution after whole-genome duplication in vertebrates.</title>
        <authorList>
            <person name="Berthelot C."/>
            <person name="Brunet F."/>
            <person name="Chalopin D."/>
            <person name="Juanchich A."/>
            <person name="Bernard M."/>
            <person name="Noel B."/>
            <person name="Bento P."/>
            <person name="Da Silva C."/>
            <person name="Labadie K."/>
            <person name="Alberti A."/>
            <person name="Aury J.M."/>
            <person name="Louis A."/>
            <person name="Dehais P."/>
            <person name="Bardou P."/>
            <person name="Montfort J."/>
            <person name="Klopp C."/>
            <person name="Cabau C."/>
            <person name="Gaspin C."/>
            <person name="Thorgaard G.H."/>
            <person name="Boussaha M."/>
            <person name="Quillet E."/>
            <person name="Guyomard R."/>
            <person name="Galiana D."/>
            <person name="Bobe J."/>
            <person name="Volff J.N."/>
            <person name="Genet C."/>
            <person name="Wincker P."/>
            <person name="Jaillon O."/>
            <person name="Roest Crollius H."/>
            <person name="Guiguen Y."/>
        </authorList>
    </citation>
    <scope>NUCLEOTIDE SEQUENCE [LARGE SCALE GENOMIC DNA]</scope>
</reference>
<proteinExistence type="predicted"/>
<dbReference type="STRING" id="8022.A0A060Y3V8"/>
<dbReference type="SUPFAM" id="SSF81383">
    <property type="entry name" value="F-box domain"/>
    <property type="match status" value="1"/>
</dbReference>
<dbReference type="GO" id="GO:0019005">
    <property type="term" value="C:SCF ubiquitin ligase complex"/>
    <property type="evidence" value="ECO:0007669"/>
    <property type="project" value="TreeGrafter"/>
</dbReference>
<dbReference type="PROSITE" id="PS50181">
    <property type="entry name" value="FBOX"/>
    <property type="match status" value="1"/>
</dbReference>
<protein>
    <submittedName>
        <fullName evidence="2">Uncharacterized protein</fullName>
    </submittedName>
</protein>
<dbReference type="AlphaFoldDB" id="A0A060Y3V8"/>
<name>A0A060Y3V8_ONCMY</name>
<dbReference type="CDD" id="cd22093">
    <property type="entry name" value="F-box_FBXO15"/>
    <property type="match status" value="1"/>
</dbReference>
<dbReference type="Proteomes" id="UP000193380">
    <property type="component" value="Unassembled WGS sequence"/>
</dbReference>
<feature type="region of interest" description="Disordered" evidence="1">
    <location>
        <begin position="1"/>
        <end position="37"/>
    </location>
</feature>
<feature type="compositionally biased region" description="Polar residues" evidence="1">
    <location>
        <begin position="27"/>
        <end position="37"/>
    </location>
</feature>
<gene>
    <name evidence="2" type="ORF">GSONMT00018270001</name>
</gene>
<evidence type="ECO:0000256" key="1">
    <source>
        <dbReference type="SAM" id="MobiDB-lite"/>
    </source>
</evidence>
<dbReference type="Gene3D" id="1.20.1280.50">
    <property type="match status" value="1"/>
</dbReference>
<dbReference type="Pfam" id="PF12937">
    <property type="entry name" value="F-box-like"/>
    <property type="match status" value="1"/>
</dbReference>
<dbReference type="InterPro" id="IPR001810">
    <property type="entry name" value="F-box_dom"/>
</dbReference>
<sequence length="528" mass="59965">MKAPPTEGRGPTGEKKCGSPKIRKIMTTKSPGTSPQRCLATNNAKRVPLTQKKATVPSCPVPSRVPTKRLTSLLPRSARHAASARPAGCTQNHIEHLPPEILMKILWNLDASSLYCIGYVNKLLYKLAKNNAMWRKIYSAKYGESKKLKAKHMDEVVEKLSVMKVHERPGGYWRRLYFRTIAGYNHTKWLKELRTINPFTGLPSHTERVLREQRVAWEITVRDRSVCEGTFEQSHTYYSDSSVTLCWTNGSWPAFHQLSTIQLHGVKRVPLKCPSAIKPGWRSLMAQLDIDTISKSSQVIGGDRLVKLVLLSPGIVIGIWRGQSSIAFVMATFHYHRLLERSLLGSSVCPYNIPENRPLFDDVDPNYGLHGYTLHITLHNTVTEIMSGHFPQLFCRKGQINEGFIQLNAIIRSNQSQQTPLSARVSLPWRSDALEGTVKNCCMMSLTLLDESQIPFWCVSTPVFMVLANEEPFSYDYQGQHFLIKYKDAEGKVQMHVVLLEEQRQFFLINLVVYISTVKVNQHFGRAY</sequence>
<dbReference type="EMBL" id="FR907162">
    <property type="protein sequence ID" value="CDQ86187.1"/>
    <property type="molecule type" value="Genomic_DNA"/>
</dbReference>
<dbReference type="PANTHER" id="PTHR46731">
    <property type="entry name" value="F-BOX ONLY PROTEIN 15"/>
    <property type="match status" value="1"/>
</dbReference>
<dbReference type="PANTHER" id="PTHR46731:SF1">
    <property type="entry name" value="F-BOX ONLY PROTEIN 15"/>
    <property type="match status" value="1"/>
</dbReference>